<dbReference type="AlphaFoldDB" id="A0A2T0K324"/>
<dbReference type="RefSeq" id="WP_106325313.1">
    <property type="nucleotide sequence ID" value="NZ_BOMO01000149.1"/>
</dbReference>
<reference evidence="3 4" key="1">
    <citation type="submission" date="2018-03" db="EMBL/GenBank/DDBJ databases">
        <title>Genomic Encyclopedia of Archaeal and Bacterial Type Strains, Phase II (KMG-II): from individual species to whole genera.</title>
        <authorList>
            <person name="Goeker M."/>
        </authorList>
    </citation>
    <scope>NUCLEOTIDE SEQUENCE [LARGE SCALE GENOMIC DNA]</scope>
    <source>
        <strain evidence="3 4">DSM 43146</strain>
    </source>
</reference>
<feature type="transmembrane region" description="Helical" evidence="2">
    <location>
        <begin position="62"/>
        <end position="80"/>
    </location>
</feature>
<feature type="region of interest" description="Disordered" evidence="1">
    <location>
        <begin position="265"/>
        <end position="323"/>
    </location>
</feature>
<organism evidence="3 4">
    <name type="scientific">Actinoplanes italicus</name>
    <dbReference type="NCBI Taxonomy" id="113567"/>
    <lineage>
        <taxon>Bacteria</taxon>
        <taxon>Bacillati</taxon>
        <taxon>Actinomycetota</taxon>
        <taxon>Actinomycetes</taxon>
        <taxon>Micromonosporales</taxon>
        <taxon>Micromonosporaceae</taxon>
        <taxon>Actinoplanes</taxon>
    </lineage>
</organism>
<feature type="transmembrane region" description="Helical" evidence="2">
    <location>
        <begin position="31"/>
        <end position="56"/>
    </location>
</feature>
<comment type="caution">
    <text evidence="3">The sequence shown here is derived from an EMBL/GenBank/DDBJ whole genome shotgun (WGS) entry which is preliminary data.</text>
</comment>
<keyword evidence="2" id="KW-1133">Transmembrane helix</keyword>
<keyword evidence="2" id="KW-0472">Membrane</keyword>
<dbReference type="EMBL" id="PVMZ01000016">
    <property type="protein sequence ID" value="PRX17248.1"/>
    <property type="molecule type" value="Genomic_DNA"/>
</dbReference>
<protein>
    <submittedName>
        <fullName evidence="3">Uncharacterized protein</fullName>
    </submittedName>
</protein>
<feature type="transmembrane region" description="Helical" evidence="2">
    <location>
        <begin position="153"/>
        <end position="176"/>
    </location>
</feature>
<dbReference type="Proteomes" id="UP000239415">
    <property type="component" value="Unassembled WGS sequence"/>
</dbReference>
<proteinExistence type="predicted"/>
<sequence length="323" mass="34138">MTHPAGGAARLSRRVIHGELSQIAGRSWSHALFWLVLALAAGVDVVTFYQVLILVLNVPEELVIVAVAGFAAVALTLAHYTGLQARQAINPRNITGSRTLALLAGGTWLVLGVTAFAVRLVLEPAMNDVGTSQIVIDGVPAQNVGGPSGSGEYLGALLFLALYLATGVVTGLAGYFRQDPAARQYGRAVELRSTAAEKYAHSNRAYAEADQVWKAIQRARDRHDEAMEHMNGQLDAAAGRLRAEAQVVIAQTRAAPLGRARPLGQLYGAAAPDPGETTQRVMPGPGGLPRPREAEPENPPPPGEADGPPRPPRADTDEPEEAQ</sequence>
<gene>
    <name evidence="3" type="ORF">CLV67_11624</name>
</gene>
<evidence type="ECO:0000256" key="1">
    <source>
        <dbReference type="SAM" id="MobiDB-lite"/>
    </source>
</evidence>
<keyword evidence="2" id="KW-0812">Transmembrane</keyword>
<feature type="transmembrane region" description="Helical" evidence="2">
    <location>
        <begin position="100"/>
        <end position="122"/>
    </location>
</feature>
<feature type="compositionally biased region" description="Pro residues" evidence="1">
    <location>
        <begin position="297"/>
        <end position="311"/>
    </location>
</feature>
<name>A0A2T0K324_9ACTN</name>
<evidence type="ECO:0000256" key="2">
    <source>
        <dbReference type="SAM" id="Phobius"/>
    </source>
</evidence>
<keyword evidence="4" id="KW-1185">Reference proteome</keyword>
<evidence type="ECO:0000313" key="4">
    <source>
        <dbReference type="Proteomes" id="UP000239415"/>
    </source>
</evidence>
<accession>A0A2T0K324</accession>
<dbReference type="OrthoDB" id="3293180at2"/>
<evidence type="ECO:0000313" key="3">
    <source>
        <dbReference type="EMBL" id="PRX17248.1"/>
    </source>
</evidence>